<evidence type="ECO:0000259" key="1">
    <source>
        <dbReference type="Pfam" id="PF01592"/>
    </source>
</evidence>
<accession>A0A7Z7PR78</accession>
<evidence type="ECO:0000313" key="3">
    <source>
        <dbReference type="Proteomes" id="UP000250796"/>
    </source>
</evidence>
<gene>
    <name evidence="2" type="primary">nifU</name>
    <name evidence="2" type="ORF">MESINF_1792</name>
</gene>
<dbReference type="GO" id="GO:0005506">
    <property type="term" value="F:iron ion binding"/>
    <property type="evidence" value="ECO:0007669"/>
    <property type="project" value="InterPro"/>
</dbReference>
<name>A0A7Z7PR78_9BACT</name>
<dbReference type="Gene3D" id="3.90.1010.10">
    <property type="match status" value="1"/>
</dbReference>
<dbReference type="CDD" id="cd06664">
    <property type="entry name" value="IscU_like"/>
    <property type="match status" value="1"/>
</dbReference>
<dbReference type="EMBL" id="LS974202">
    <property type="protein sequence ID" value="SSC13236.1"/>
    <property type="molecule type" value="Genomic_DNA"/>
</dbReference>
<protein>
    <submittedName>
        <fullName evidence="2">NifU-like protein</fullName>
    </submittedName>
</protein>
<reference evidence="2 3" key="1">
    <citation type="submission" date="2017-01" db="EMBL/GenBank/DDBJ databases">
        <authorList>
            <person name="Erauso G."/>
        </authorList>
    </citation>
    <scope>NUCLEOTIDE SEQUENCE [LARGE SCALE GENOMIC DNA]</scope>
    <source>
        <strain evidence="2">MESINF1</strain>
    </source>
</reference>
<dbReference type="RefSeq" id="WP_169699406.1">
    <property type="nucleotide sequence ID" value="NZ_LS974202.1"/>
</dbReference>
<dbReference type="SUPFAM" id="SSF82649">
    <property type="entry name" value="SufE/NifU"/>
    <property type="match status" value="1"/>
</dbReference>
<dbReference type="Pfam" id="PF01592">
    <property type="entry name" value="NifU_N"/>
    <property type="match status" value="1"/>
</dbReference>
<dbReference type="PANTHER" id="PTHR10093">
    <property type="entry name" value="IRON-SULFUR CLUSTER ASSEMBLY ENZYME NIFU HOMOLOG"/>
    <property type="match status" value="1"/>
</dbReference>
<dbReference type="GO" id="GO:0016226">
    <property type="term" value="P:iron-sulfur cluster assembly"/>
    <property type="evidence" value="ECO:0007669"/>
    <property type="project" value="InterPro"/>
</dbReference>
<keyword evidence="3" id="KW-1185">Reference proteome</keyword>
<dbReference type="NCBIfam" id="TIGR01994">
    <property type="entry name" value="SUF_scaf_2"/>
    <property type="match status" value="1"/>
</dbReference>
<dbReference type="Proteomes" id="UP000250796">
    <property type="component" value="Chromosome MESINF"/>
</dbReference>
<dbReference type="AlphaFoldDB" id="A0A7Z7PR78"/>
<proteinExistence type="predicted"/>
<dbReference type="GO" id="GO:0051536">
    <property type="term" value="F:iron-sulfur cluster binding"/>
    <property type="evidence" value="ECO:0007669"/>
    <property type="project" value="InterPro"/>
</dbReference>
<sequence length="138" mass="15559">MSFDDIYSDFIMHHYRNSVHRGIDKESNLVEKGSNLSCGDEITLFIRMKDEKITSLSYDGHGCAISQASASVMADLLEGKTLKEAGKTLANFSKMLRGETFDENLLGDAALFERLREYPMRVKCVSLAWKTAERALKK</sequence>
<dbReference type="KEGG" id="minf:MESINF_1792"/>
<dbReference type="InterPro" id="IPR002871">
    <property type="entry name" value="NIF_FeS_clus_asmbl_NifU_N"/>
</dbReference>
<feature type="domain" description="NIF system FeS cluster assembly NifU N-terminal" evidence="1">
    <location>
        <begin position="7"/>
        <end position="124"/>
    </location>
</feature>
<evidence type="ECO:0000313" key="2">
    <source>
        <dbReference type="EMBL" id="SSC13236.1"/>
    </source>
</evidence>
<organism evidence="2 3">
    <name type="scientific">Mesotoga infera</name>
    <dbReference type="NCBI Taxonomy" id="1236046"/>
    <lineage>
        <taxon>Bacteria</taxon>
        <taxon>Thermotogati</taxon>
        <taxon>Thermotogota</taxon>
        <taxon>Thermotogae</taxon>
        <taxon>Kosmotogales</taxon>
        <taxon>Kosmotogaceae</taxon>
        <taxon>Mesotoga</taxon>
    </lineage>
</organism>